<dbReference type="Proteomes" id="UP000831537">
    <property type="component" value="Chromosome"/>
</dbReference>
<dbReference type="EMBL" id="CP095071">
    <property type="protein sequence ID" value="UOQ84198.1"/>
    <property type="molecule type" value="Genomic_DNA"/>
</dbReference>
<evidence type="ECO:0000256" key="1">
    <source>
        <dbReference type="SAM" id="Phobius"/>
    </source>
</evidence>
<name>A0ABY4GJ13_9BACI</name>
<feature type="transmembrane region" description="Helical" evidence="1">
    <location>
        <begin position="235"/>
        <end position="254"/>
    </location>
</feature>
<proteinExistence type="predicted"/>
<dbReference type="RefSeq" id="WP_244741638.1">
    <property type="nucleotide sequence ID" value="NZ_CP095071.1"/>
</dbReference>
<feature type="transmembrane region" description="Helical" evidence="1">
    <location>
        <begin position="7"/>
        <end position="24"/>
    </location>
</feature>
<keyword evidence="1" id="KW-1133">Transmembrane helix</keyword>
<protein>
    <submittedName>
        <fullName evidence="3">DUF4350 domain-containing protein</fullName>
    </submittedName>
</protein>
<evidence type="ECO:0000259" key="2">
    <source>
        <dbReference type="Pfam" id="PF14258"/>
    </source>
</evidence>
<evidence type="ECO:0000313" key="4">
    <source>
        <dbReference type="Proteomes" id="UP000831537"/>
    </source>
</evidence>
<keyword evidence="1" id="KW-0812">Transmembrane</keyword>
<gene>
    <name evidence="3" type="ORF">MUN87_15995</name>
</gene>
<feature type="domain" description="DUF4350" evidence="2">
    <location>
        <begin position="39"/>
        <end position="203"/>
    </location>
</feature>
<dbReference type="Pfam" id="PF14258">
    <property type="entry name" value="DUF4350"/>
    <property type="match status" value="1"/>
</dbReference>
<reference evidence="3 4" key="1">
    <citation type="submission" date="2022-04" db="EMBL/GenBank/DDBJ databases">
        <title>Gracilibacillus sp. isolated from saltern.</title>
        <authorList>
            <person name="Won M."/>
            <person name="Lee C.-M."/>
            <person name="Woen H.-Y."/>
            <person name="Kwon S.-W."/>
        </authorList>
    </citation>
    <scope>NUCLEOTIDE SEQUENCE [LARGE SCALE GENOMIC DNA]</scope>
    <source>
        <strain evidence="3 4">SSPM10-3</strain>
    </source>
</reference>
<sequence length="372" mass="42809">MFKNKTWIVGIAFFIILIAVSYYSSSNAPEQYPNYAIESPSLTGVKALYTYLSEQGNQTSIEKQAPDQQENTLRLLVNPPVFTDQQVSTKYIDYMKQGNTLVVAKENPDGLLGIKTEYALQGMLPDSEETSELQINGTTRKAVYNTPVRLIASGDDQILAEDDFGPLAIKQQVGDGSLIILTEPDWFTNEQILDQDHLAIILEIVPFDQFSHIVFDRYSVSNAGGQVSPFELYPGWTYVLLVQGIILTFFILWYQGKRFGPIYPVREEIVRFSNERSKAIAIWLVKGKNYQASLHYQMDYLKEIIRMRFGIPYHKNWHDRLQDIESHISTIKPKQLQKLASELENLQQQSSLNKQQYLYWSQQLDKIRDEVK</sequence>
<accession>A0ABY4GJ13</accession>
<evidence type="ECO:0000313" key="3">
    <source>
        <dbReference type="EMBL" id="UOQ84198.1"/>
    </source>
</evidence>
<keyword evidence="4" id="KW-1185">Reference proteome</keyword>
<keyword evidence="1" id="KW-0472">Membrane</keyword>
<dbReference type="InterPro" id="IPR025646">
    <property type="entry name" value="DUF4350"/>
</dbReference>
<organism evidence="3 4">
    <name type="scientific">Gracilibacillus salinarum</name>
    <dbReference type="NCBI Taxonomy" id="2932255"/>
    <lineage>
        <taxon>Bacteria</taxon>
        <taxon>Bacillati</taxon>
        <taxon>Bacillota</taxon>
        <taxon>Bacilli</taxon>
        <taxon>Bacillales</taxon>
        <taxon>Bacillaceae</taxon>
        <taxon>Gracilibacillus</taxon>
    </lineage>
</organism>